<accession>A0ABR3XKV4</accession>
<organism evidence="2 3">
    <name type="scientific">Phialemonium thermophilum</name>
    <dbReference type="NCBI Taxonomy" id="223376"/>
    <lineage>
        <taxon>Eukaryota</taxon>
        <taxon>Fungi</taxon>
        <taxon>Dikarya</taxon>
        <taxon>Ascomycota</taxon>
        <taxon>Pezizomycotina</taxon>
        <taxon>Sordariomycetes</taxon>
        <taxon>Sordariomycetidae</taxon>
        <taxon>Cephalothecales</taxon>
        <taxon>Cephalothecaceae</taxon>
        <taxon>Phialemonium</taxon>
    </lineage>
</organism>
<dbReference type="EMBL" id="JAZHXJ010000082">
    <property type="protein sequence ID" value="KAL1876172.1"/>
    <property type="molecule type" value="Genomic_DNA"/>
</dbReference>
<gene>
    <name evidence="2" type="ORF">VTK73DRAFT_9610</name>
</gene>
<dbReference type="Proteomes" id="UP001586593">
    <property type="component" value="Unassembled WGS sequence"/>
</dbReference>
<comment type="caution">
    <text evidence="2">The sequence shown here is derived from an EMBL/GenBank/DDBJ whole genome shotgun (WGS) entry which is preliminary data.</text>
</comment>
<evidence type="ECO:0000313" key="3">
    <source>
        <dbReference type="Proteomes" id="UP001586593"/>
    </source>
</evidence>
<name>A0ABR3XKV4_9PEZI</name>
<keyword evidence="3" id="KW-1185">Reference proteome</keyword>
<evidence type="ECO:0000313" key="2">
    <source>
        <dbReference type="EMBL" id="KAL1876172.1"/>
    </source>
</evidence>
<reference evidence="2 3" key="1">
    <citation type="journal article" date="2024" name="Commun. Biol.">
        <title>Comparative genomic analysis of thermophilic fungi reveals convergent evolutionary adaptations and gene losses.</title>
        <authorList>
            <person name="Steindorff A.S."/>
            <person name="Aguilar-Pontes M.V."/>
            <person name="Robinson A.J."/>
            <person name="Andreopoulos B."/>
            <person name="LaButti K."/>
            <person name="Kuo A."/>
            <person name="Mondo S."/>
            <person name="Riley R."/>
            <person name="Otillar R."/>
            <person name="Haridas S."/>
            <person name="Lipzen A."/>
            <person name="Grimwood J."/>
            <person name="Schmutz J."/>
            <person name="Clum A."/>
            <person name="Reid I.D."/>
            <person name="Moisan M.C."/>
            <person name="Butler G."/>
            <person name="Nguyen T.T.M."/>
            <person name="Dewar K."/>
            <person name="Conant G."/>
            <person name="Drula E."/>
            <person name="Henrissat B."/>
            <person name="Hansel C."/>
            <person name="Singer S."/>
            <person name="Hutchinson M.I."/>
            <person name="de Vries R.P."/>
            <person name="Natvig D.O."/>
            <person name="Powell A.J."/>
            <person name="Tsang A."/>
            <person name="Grigoriev I.V."/>
        </authorList>
    </citation>
    <scope>NUCLEOTIDE SEQUENCE [LARGE SCALE GENOMIC DNA]</scope>
    <source>
        <strain evidence="2 3">ATCC 24622</strain>
    </source>
</reference>
<feature type="region of interest" description="Disordered" evidence="1">
    <location>
        <begin position="83"/>
        <end position="106"/>
    </location>
</feature>
<dbReference type="InterPro" id="IPR027796">
    <property type="entry name" value="OTT_1508_deam-like"/>
</dbReference>
<sequence length="743" mass="82465">MASIDDLDHVGFLSLSVLLCLRQGRQEPEGGEVAGDDRLGEDSDVDAASVHDSVTPQADSDSELASAEKQLVQFLDHVAETFAREKNDPTSRARRHERRRGASHDRAANHVAAAGLVMVGPEPRVCIAKNGGVDDADRDLARTLTVWMRTIAVTGQRPAMDRDIAWARLVDSSRQRLDVYATRIRAHAQEALVAAFSADQSAAAAVLAEELYSLSAQYQADRSIGLLKRMVSAAYGLRYEAAPAGLSDHGRRVRRDVFFLGRLRAAYEVFKETAIELRKSFARISFACCEAPPPGTLVRNQCERRIEALAAQLGIARPGRERLRKVLGKGGAQVLLPCHAEMQLLLHFETTVPADADPFPYLGCSKKSCWLCYRLLTSYQAKRTASKGFYQTRGSHGRLYPLWHVPMEPDPRVEFYLSTALHDTMDLMTERLRVVAPVRRPLAAESTAHVSVAGGPLRRRALAEQRAIEAAGPPRQDGAASADSTSGAGAAFADFVGSRRCLRIPASGEAPHLVTVHFYKPAAHGYPASEPATFHVPDLAAYWNASNLNRAYRRVTFTNQDPPEVDGDYLLYWCRDGALPPNRGLMDLLQIPSLDLQEHFFYGDVFLTRFHEDEKTFEFSCRDVPAACVGPRLALTNFVRALWKRREPEQEFRIRQELGAQEEKTRADKELLLERMTPNERERVKRVPGLLDFLALSSCDDGALLDVALDRSPATPGFVSVETRWRPTAVEKRGWKGFSSNDL</sequence>
<feature type="region of interest" description="Disordered" evidence="1">
    <location>
        <begin position="27"/>
        <end position="63"/>
    </location>
</feature>
<protein>
    <submittedName>
        <fullName evidence="2">Uncharacterized protein</fullName>
    </submittedName>
</protein>
<dbReference type="Pfam" id="PF14441">
    <property type="entry name" value="OTT_1508_deam"/>
    <property type="match status" value="1"/>
</dbReference>
<evidence type="ECO:0000256" key="1">
    <source>
        <dbReference type="SAM" id="MobiDB-lite"/>
    </source>
</evidence>
<proteinExistence type="predicted"/>